<dbReference type="SMART" id="SM00895">
    <property type="entry name" value="FCD"/>
    <property type="match status" value="1"/>
</dbReference>
<dbReference type="OrthoDB" id="3289286at2"/>
<dbReference type="SMART" id="SM00345">
    <property type="entry name" value="HTH_GNTR"/>
    <property type="match status" value="1"/>
</dbReference>
<dbReference type="InterPro" id="IPR036390">
    <property type="entry name" value="WH_DNA-bd_sf"/>
</dbReference>
<proteinExistence type="predicted"/>
<gene>
    <name evidence="5" type="ORF">C8E83_2939</name>
</gene>
<dbReference type="Pfam" id="PF07729">
    <property type="entry name" value="FCD"/>
    <property type="match status" value="1"/>
</dbReference>
<comment type="caution">
    <text evidence="5">The sequence shown here is derived from an EMBL/GenBank/DDBJ whole genome shotgun (WGS) entry which is preliminary data.</text>
</comment>
<dbReference type="InterPro" id="IPR036388">
    <property type="entry name" value="WH-like_DNA-bd_sf"/>
</dbReference>
<dbReference type="PROSITE" id="PS50949">
    <property type="entry name" value="HTH_GNTR"/>
    <property type="match status" value="1"/>
</dbReference>
<dbReference type="SUPFAM" id="SSF46785">
    <property type="entry name" value="Winged helix' DNA-binding domain"/>
    <property type="match status" value="1"/>
</dbReference>
<dbReference type="Gene3D" id="1.20.120.530">
    <property type="entry name" value="GntR ligand-binding domain-like"/>
    <property type="match status" value="1"/>
</dbReference>
<dbReference type="RefSeq" id="WP_121370542.1">
    <property type="nucleotide sequence ID" value="NZ_RBKS01000001.1"/>
</dbReference>
<accession>A0A495IIG6</accession>
<dbReference type="PANTHER" id="PTHR43537">
    <property type="entry name" value="TRANSCRIPTIONAL REGULATOR, GNTR FAMILY"/>
    <property type="match status" value="1"/>
</dbReference>
<organism evidence="5 6">
    <name type="scientific">Frondihabitans australicus</name>
    <dbReference type="NCBI Taxonomy" id="386892"/>
    <lineage>
        <taxon>Bacteria</taxon>
        <taxon>Bacillati</taxon>
        <taxon>Actinomycetota</taxon>
        <taxon>Actinomycetes</taxon>
        <taxon>Micrococcales</taxon>
        <taxon>Microbacteriaceae</taxon>
        <taxon>Frondihabitans</taxon>
    </lineage>
</organism>
<keyword evidence="3" id="KW-0804">Transcription</keyword>
<evidence type="ECO:0000313" key="6">
    <source>
        <dbReference type="Proteomes" id="UP000280008"/>
    </source>
</evidence>
<dbReference type="PANTHER" id="PTHR43537:SF45">
    <property type="entry name" value="GNTR FAMILY REGULATORY PROTEIN"/>
    <property type="match status" value="1"/>
</dbReference>
<dbReference type="Gene3D" id="1.10.10.10">
    <property type="entry name" value="Winged helix-like DNA-binding domain superfamily/Winged helix DNA-binding domain"/>
    <property type="match status" value="1"/>
</dbReference>
<dbReference type="InterPro" id="IPR000524">
    <property type="entry name" value="Tscrpt_reg_HTH_GntR"/>
</dbReference>
<dbReference type="SUPFAM" id="SSF48008">
    <property type="entry name" value="GntR ligand-binding domain-like"/>
    <property type="match status" value="1"/>
</dbReference>
<dbReference type="GO" id="GO:0003700">
    <property type="term" value="F:DNA-binding transcription factor activity"/>
    <property type="evidence" value="ECO:0007669"/>
    <property type="project" value="InterPro"/>
</dbReference>
<dbReference type="EMBL" id="RBKS01000001">
    <property type="protein sequence ID" value="RKR75783.1"/>
    <property type="molecule type" value="Genomic_DNA"/>
</dbReference>
<evidence type="ECO:0000259" key="4">
    <source>
        <dbReference type="PROSITE" id="PS50949"/>
    </source>
</evidence>
<name>A0A495IIG6_9MICO</name>
<evidence type="ECO:0000313" key="5">
    <source>
        <dbReference type="EMBL" id="RKR75783.1"/>
    </source>
</evidence>
<dbReference type="InterPro" id="IPR011711">
    <property type="entry name" value="GntR_C"/>
</dbReference>
<dbReference type="GO" id="GO:0003677">
    <property type="term" value="F:DNA binding"/>
    <property type="evidence" value="ECO:0007669"/>
    <property type="project" value="UniProtKB-KW"/>
</dbReference>
<keyword evidence="2" id="KW-0238">DNA-binding</keyword>
<feature type="domain" description="HTH gntR-type" evidence="4">
    <location>
        <begin position="1"/>
        <end position="66"/>
    </location>
</feature>
<dbReference type="Proteomes" id="UP000280008">
    <property type="component" value="Unassembled WGS sequence"/>
</dbReference>
<keyword evidence="6" id="KW-1185">Reference proteome</keyword>
<dbReference type="Pfam" id="PF00392">
    <property type="entry name" value="GntR"/>
    <property type="match status" value="1"/>
</dbReference>
<reference evidence="5 6" key="1">
    <citation type="submission" date="2018-10" db="EMBL/GenBank/DDBJ databases">
        <title>Sequencing the genomes of 1000 actinobacteria strains.</title>
        <authorList>
            <person name="Klenk H.-P."/>
        </authorList>
    </citation>
    <scope>NUCLEOTIDE SEQUENCE [LARGE SCALE GENOMIC DNA]</scope>
    <source>
        <strain evidence="5 6">DSM 17894</strain>
    </source>
</reference>
<evidence type="ECO:0000256" key="3">
    <source>
        <dbReference type="ARBA" id="ARBA00023163"/>
    </source>
</evidence>
<evidence type="ECO:0000256" key="2">
    <source>
        <dbReference type="ARBA" id="ARBA00023125"/>
    </source>
</evidence>
<keyword evidence="1" id="KW-0805">Transcription regulation</keyword>
<dbReference type="InterPro" id="IPR008920">
    <property type="entry name" value="TF_FadR/GntR_C"/>
</dbReference>
<evidence type="ECO:0000256" key="1">
    <source>
        <dbReference type="ARBA" id="ARBA00023015"/>
    </source>
</evidence>
<dbReference type="AlphaFoldDB" id="A0A495IIG6"/>
<sequence>MTDTSPYDTLRGAILSLDLVPGERLSERGLESVVSASRTPIRAALLRLEADGLVQRVERGWRVAPIDLTEIRALAEYREAVETAAVRLSATRASDDELLGLRAVALELEVLGDHAALDPLETGVRAGSEFHVVLARLSGNPFLGAAIADVMTRLTRTRYLEVRTPASRAAARDEHAAIVDALLARDGVLAASRVAAHIRGTSARLLDFLGEERRRLRGRGFAIVES</sequence>
<protein>
    <submittedName>
        <fullName evidence="5">GntR family transcriptional regulator</fullName>
    </submittedName>
</protein>